<protein>
    <recommendedName>
        <fullName evidence="3">Copper chaperone PCu(A)C</fullName>
    </recommendedName>
</protein>
<dbReference type="InterPro" id="IPR058248">
    <property type="entry name" value="Lxx211020-like"/>
</dbReference>
<dbReference type="InterPro" id="IPR007410">
    <property type="entry name" value="LpqE-like"/>
</dbReference>
<gene>
    <name evidence="1" type="ORF">Thiowin_04980</name>
</gene>
<dbReference type="SUPFAM" id="SSF110087">
    <property type="entry name" value="DR1885-like metal-binding protein"/>
    <property type="match status" value="1"/>
</dbReference>
<keyword evidence="2" id="KW-1185">Reference proteome</keyword>
<dbReference type="PANTHER" id="PTHR36302:SF1">
    <property type="entry name" value="COPPER CHAPERONE PCU(A)C"/>
    <property type="match status" value="1"/>
</dbReference>
<evidence type="ECO:0000313" key="1">
    <source>
        <dbReference type="EMBL" id="WPL19833.1"/>
    </source>
</evidence>
<proteinExistence type="predicted"/>
<dbReference type="RefSeq" id="WP_328985584.1">
    <property type="nucleotide sequence ID" value="NZ_CP121472.1"/>
</dbReference>
<evidence type="ECO:0000313" key="2">
    <source>
        <dbReference type="Proteomes" id="UP001432180"/>
    </source>
</evidence>
<sequence>MSKTTNCSLRPRTKAASPGWLIAALWLLGMAMSAPVALGADADDATEARAPIPLVRDAYARAVPPGQGNSAAFMRIINPSAKALALVGASSSVARVVELHTHAREDGMMKMRRVERIEIPAKSEVVLQPGGLHLMLIELKQSLAPNDLVDLRLLFDNGSATEVTAQTRAIVPRADLSGHPSDQMPHSN</sequence>
<name>A0ABZ0SGN6_9GAMM</name>
<organism evidence="1 2">
    <name type="scientific">Thiorhodovibrio winogradskyi</name>
    <dbReference type="NCBI Taxonomy" id="77007"/>
    <lineage>
        <taxon>Bacteria</taxon>
        <taxon>Pseudomonadati</taxon>
        <taxon>Pseudomonadota</taxon>
        <taxon>Gammaproteobacteria</taxon>
        <taxon>Chromatiales</taxon>
        <taxon>Chromatiaceae</taxon>
        <taxon>Thiorhodovibrio</taxon>
    </lineage>
</organism>
<dbReference type="Proteomes" id="UP001432180">
    <property type="component" value="Chromosome"/>
</dbReference>
<dbReference type="EMBL" id="CP121472">
    <property type="protein sequence ID" value="WPL19833.1"/>
    <property type="molecule type" value="Genomic_DNA"/>
</dbReference>
<evidence type="ECO:0008006" key="3">
    <source>
        <dbReference type="Google" id="ProtNLM"/>
    </source>
</evidence>
<dbReference type="Pfam" id="PF04314">
    <property type="entry name" value="PCuAC"/>
    <property type="match status" value="1"/>
</dbReference>
<dbReference type="InterPro" id="IPR036182">
    <property type="entry name" value="PCuAC_sf"/>
</dbReference>
<dbReference type="Gene3D" id="2.60.40.1890">
    <property type="entry name" value="PCu(A)C copper chaperone"/>
    <property type="match status" value="1"/>
</dbReference>
<reference evidence="1 2" key="1">
    <citation type="journal article" date="2023" name="Microorganisms">
        <title>Thiorhodovibrio frisius and Trv. litoralis spp. nov., Two Novel Members from a Clade of Fastidious Purple Sulfur Bacteria That Exhibit Unique Red-Shifted Light-Harvesting Capabilities.</title>
        <authorList>
            <person name="Methner A."/>
            <person name="Kuzyk S.B."/>
            <person name="Petersen J."/>
            <person name="Bauer S."/>
            <person name="Brinkmann H."/>
            <person name="Sichau K."/>
            <person name="Wanner G."/>
            <person name="Wolf J."/>
            <person name="Neumann-Schaal M."/>
            <person name="Henke P."/>
            <person name="Tank M."/>
            <person name="Sproer C."/>
            <person name="Bunk B."/>
            <person name="Overmann J."/>
        </authorList>
    </citation>
    <scope>NUCLEOTIDE SEQUENCE [LARGE SCALE GENOMIC DNA]</scope>
    <source>
        <strain evidence="1 2">DSM 6702</strain>
    </source>
</reference>
<accession>A0ABZ0SGN6</accession>
<dbReference type="PANTHER" id="PTHR36302">
    <property type="entry name" value="BLR7088 PROTEIN"/>
    <property type="match status" value="1"/>
</dbReference>